<proteinExistence type="predicted"/>
<protein>
    <submittedName>
        <fullName evidence="1">Uncharacterized protein</fullName>
    </submittedName>
</protein>
<sequence length="155" mass="17879">MPLKISEIELKWADDELVKKRLAEEGFSNDEALKEVTRSDRTTHVYEGGFKVGRHFEFACVNSCLAVYLFNRYLCLINRSGNAATICATWWMLSHLLLQEDGCWKWVAAKIFYFGVGGNVPLFMEYVEKRGVFKATMKQTIQADVMRAIVELRRV</sequence>
<reference evidence="1 2" key="1">
    <citation type="submission" date="2014-10" db="EMBL/GenBank/DDBJ databases">
        <title>Draft genome of the hookworm Ancylostoma caninum.</title>
        <authorList>
            <person name="Mitreva M."/>
        </authorList>
    </citation>
    <scope>NUCLEOTIDE SEQUENCE [LARGE SCALE GENOMIC DNA]</scope>
    <source>
        <strain evidence="1 2">Baltimore</strain>
    </source>
</reference>
<comment type="caution">
    <text evidence="1">The sequence shown here is derived from an EMBL/GenBank/DDBJ whole genome shotgun (WGS) entry which is preliminary data.</text>
</comment>
<dbReference type="STRING" id="29170.A0A368G6S7"/>
<dbReference type="AlphaFoldDB" id="A0A368G6S7"/>
<dbReference type="OrthoDB" id="407325at2759"/>
<evidence type="ECO:0000313" key="1">
    <source>
        <dbReference type="EMBL" id="RCN40131.1"/>
    </source>
</evidence>
<dbReference type="EMBL" id="JOJR01000300">
    <property type="protein sequence ID" value="RCN40131.1"/>
    <property type="molecule type" value="Genomic_DNA"/>
</dbReference>
<gene>
    <name evidence="1" type="ORF">ANCCAN_13912</name>
</gene>
<dbReference type="Proteomes" id="UP000252519">
    <property type="component" value="Unassembled WGS sequence"/>
</dbReference>
<name>A0A368G6S7_ANCCA</name>
<organism evidence="1 2">
    <name type="scientific">Ancylostoma caninum</name>
    <name type="common">Dog hookworm</name>
    <dbReference type="NCBI Taxonomy" id="29170"/>
    <lineage>
        <taxon>Eukaryota</taxon>
        <taxon>Metazoa</taxon>
        <taxon>Ecdysozoa</taxon>
        <taxon>Nematoda</taxon>
        <taxon>Chromadorea</taxon>
        <taxon>Rhabditida</taxon>
        <taxon>Rhabditina</taxon>
        <taxon>Rhabditomorpha</taxon>
        <taxon>Strongyloidea</taxon>
        <taxon>Ancylostomatidae</taxon>
        <taxon>Ancylostomatinae</taxon>
        <taxon>Ancylostoma</taxon>
    </lineage>
</organism>
<evidence type="ECO:0000313" key="2">
    <source>
        <dbReference type="Proteomes" id="UP000252519"/>
    </source>
</evidence>
<keyword evidence="2" id="KW-1185">Reference proteome</keyword>
<accession>A0A368G6S7</accession>